<feature type="coiled-coil region" evidence="9">
    <location>
        <begin position="641"/>
        <end position="752"/>
    </location>
</feature>
<dbReference type="CDD" id="cd00156">
    <property type="entry name" value="REC"/>
    <property type="match status" value="1"/>
</dbReference>
<dbReference type="InterPro" id="IPR011006">
    <property type="entry name" value="CheY-like_superfamily"/>
</dbReference>
<evidence type="ECO:0000259" key="11">
    <source>
        <dbReference type="PROSITE" id="PS50109"/>
    </source>
</evidence>
<dbReference type="InterPro" id="IPR003594">
    <property type="entry name" value="HATPase_dom"/>
</dbReference>
<dbReference type="SUPFAM" id="SSF55874">
    <property type="entry name" value="ATPase domain of HSP90 chaperone/DNA topoisomerase II/histidine kinase"/>
    <property type="match status" value="1"/>
</dbReference>
<dbReference type="PANTHER" id="PTHR45339">
    <property type="entry name" value="HYBRID SIGNAL TRANSDUCTION HISTIDINE KINASE J"/>
    <property type="match status" value="1"/>
</dbReference>
<evidence type="ECO:0000256" key="2">
    <source>
        <dbReference type="ARBA" id="ARBA00004370"/>
    </source>
</evidence>
<keyword evidence="6" id="KW-0418">Kinase</keyword>
<dbReference type="Gene3D" id="3.40.50.2300">
    <property type="match status" value="2"/>
</dbReference>
<organism evidence="15 16">
    <name type="scientific">Mariniphaga sediminis</name>
    <dbReference type="NCBI Taxonomy" id="1628158"/>
    <lineage>
        <taxon>Bacteria</taxon>
        <taxon>Pseudomonadati</taxon>
        <taxon>Bacteroidota</taxon>
        <taxon>Bacteroidia</taxon>
        <taxon>Marinilabiliales</taxon>
        <taxon>Prolixibacteraceae</taxon>
        <taxon>Mariniphaga</taxon>
    </lineage>
</organism>
<evidence type="ECO:0000259" key="14">
    <source>
        <dbReference type="PROSITE" id="PS50885"/>
    </source>
</evidence>
<dbReference type="GO" id="GO:0000155">
    <property type="term" value="F:phosphorelay sensor kinase activity"/>
    <property type="evidence" value="ECO:0007669"/>
    <property type="project" value="InterPro"/>
</dbReference>
<dbReference type="PROSITE" id="PS50113">
    <property type="entry name" value="PAC"/>
    <property type="match status" value="1"/>
</dbReference>
<dbReference type="Pfam" id="PF02518">
    <property type="entry name" value="HATPase_c"/>
    <property type="match status" value="1"/>
</dbReference>
<dbReference type="InterPro" id="IPR003661">
    <property type="entry name" value="HisK_dim/P_dom"/>
</dbReference>
<dbReference type="SMART" id="SM00065">
    <property type="entry name" value="GAF"/>
    <property type="match status" value="1"/>
</dbReference>
<dbReference type="Gene3D" id="3.30.450.20">
    <property type="entry name" value="PAS domain"/>
    <property type="match status" value="1"/>
</dbReference>
<dbReference type="SMART" id="SM00388">
    <property type="entry name" value="HisKA"/>
    <property type="match status" value="1"/>
</dbReference>
<keyword evidence="10" id="KW-0472">Membrane</keyword>
<protein>
    <recommendedName>
        <fullName evidence="3">histidine kinase</fullName>
        <ecNumber evidence="3">2.7.13.3</ecNumber>
    </recommendedName>
</protein>
<dbReference type="InterPro" id="IPR036097">
    <property type="entry name" value="HisK_dim/P_sf"/>
</dbReference>
<dbReference type="Gene3D" id="3.30.450.40">
    <property type="match status" value="1"/>
</dbReference>
<dbReference type="EMBL" id="QWET01000002">
    <property type="protein sequence ID" value="RIH66680.1"/>
    <property type="molecule type" value="Genomic_DNA"/>
</dbReference>
<dbReference type="InterPro" id="IPR004358">
    <property type="entry name" value="Sig_transdc_His_kin-like_C"/>
</dbReference>
<feature type="transmembrane region" description="Helical" evidence="10">
    <location>
        <begin position="17"/>
        <end position="39"/>
    </location>
</feature>
<feature type="coiled-coil region" evidence="9">
    <location>
        <begin position="489"/>
        <end position="523"/>
    </location>
</feature>
<comment type="caution">
    <text evidence="15">The sequence shown here is derived from an EMBL/GenBank/DDBJ whole genome shotgun (WGS) entry which is preliminary data.</text>
</comment>
<dbReference type="SMART" id="SM00387">
    <property type="entry name" value="HATPase_c"/>
    <property type="match status" value="1"/>
</dbReference>
<dbReference type="SUPFAM" id="SSF52172">
    <property type="entry name" value="CheY-like"/>
    <property type="match status" value="2"/>
</dbReference>
<dbReference type="SMART" id="SM00448">
    <property type="entry name" value="REC"/>
    <property type="match status" value="2"/>
</dbReference>
<dbReference type="SUPFAM" id="SSF55785">
    <property type="entry name" value="PYP-like sensor domain (PAS domain)"/>
    <property type="match status" value="1"/>
</dbReference>
<feature type="domain" description="HAMP" evidence="14">
    <location>
        <begin position="236"/>
        <end position="288"/>
    </location>
</feature>
<dbReference type="PROSITE" id="PS50110">
    <property type="entry name" value="RESPONSE_REGULATORY"/>
    <property type="match status" value="2"/>
</dbReference>
<dbReference type="InterPro" id="IPR000014">
    <property type="entry name" value="PAS"/>
</dbReference>
<feature type="domain" description="Response regulatory" evidence="12">
    <location>
        <begin position="1161"/>
        <end position="1276"/>
    </location>
</feature>
<dbReference type="RefSeq" id="WP_119348554.1">
    <property type="nucleotide sequence ID" value="NZ_QWET01000002.1"/>
</dbReference>
<dbReference type="SMART" id="SM00091">
    <property type="entry name" value="PAS"/>
    <property type="match status" value="1"/>
</dbReference>
<dbReference type="Pfam" id="PF08448">
    <property type="entry name" value="PAS_4"/>
    <property type="match status" value="1"/>
</dbReference>
<dbReference type="InterPro" id="IPR001789">
    <property type="entry name" value="Sig_transdc_resp-reg_receiver"/>
</dbReference>
<dbReference type="InterPro" id="IPR035965">
    <property type="entry name" value="PAS-like_dom_sf"/>
</dbReference>
<dbReference type="PANTHER" id="PTHR45339:SF1">
    <property type="entry name" value="HYBRID SIGNAL TRANSDUCTION HISTIDINE KINASE J"/>
    <property type="match status" value="1"/>
</dbReference>
<keyword evidence="9" id="KW-0175">Coiled coil</keyword>
<keyword evidence="10" id="KW-1133">Transmembrane helix</keyword>
<comment type="subcellular location">
    <subcellularLocation>
        <location evidence="2">Membrane</location>
    </subcellularLocation>
</comment>
<evidence type="ECO:0000313" key="16">
    <source>
        <dbReference type="Proteomes" id="UP000266441"/>
    </source>
</evidence>
<dbReference type="InterPro" id="IPR000700">
    <property type="entry name" value="PAS-assoc_C"/>
</dbReference>
<evidence type="ECO:0000256" key="6">
    <source>
        <dbReference type="ARBA" id="ARBA00022777"/>
    </source>
</evidence>
<name>A0A399D916_9BACT</name>
<comment type="catalytic activity">
    <reaction evidence="1">
        <text>ATP + protein L-histidine = ADP + protein N-phospho-L-histidine.</text>
        <dbReference type="EC" id="2.7.13.3"/>
    </reaction>
</comment>
<dbReference type="InterPro" id="IPR003660">
    <property type="entry name" value="HAMP_dom"/>
</dbReference>
<proteinExistence type="predicted"/>
<dbReference type="EC" id="2.7.13.3" evidence="3"/>
<keyword evidence="10" id="KW-0812">Transmembrane</keyword>
<evidence type="ECO:0000259" key="13">
    <source>
        <dbReference type="PROSITE" id="PS50113"/>
    </source>
</evidence>
<sequence>MGKFIPQFSDFKITRKLAILIYIFVFGIIIMGLAAYVLFKSSESFTMLGNENRVFVETFDSGVAHFYKYEVSGNNGELEKAYEYFSHAFNIVSVFAKADSLMNVMPREEWESYFLEIFKEGFDNDIDKIKFMGAQIRVFDNINHKKLDEIQQIAADISLFIQNITSLVDSYRENKSPEKLTRLQAEFPKIRSYTQRFTWKLYELNKYVTNSFAALIIFLALFLILTSTLISRRINKSISDPITKLADNFEKMASGNIKPSVKIDSKNEIGQLSRSFSQLQTNLQDIISHSKKIAQGDYSDKLEPKSEEDELAPALNKMAYQLEQTEINHRKENWLQKGINGLDDHIRGNHSVRDLSGKIITYLSHFLKIELAAIYVFDETIDQLSFASSVGLNTAELKENIKIGEGLIGKAALEGSLQIVDTKKKYHKIFSATGEIIPEKIYLLPLFYNESIQGVIELAPVNELSDIKIEFLSSIAERISVSITASVARERHKELLEKTLDQAETLRARDEELSKKLEEITRIQESLIREKALLDSMLHTLPDSVYFKDIDSKFLRISKSMANRFGVKVPEEVIGKSDFDFRSREEAQLYFDEEQKIIKDGEGVVDEIRQSIDKDGKENWTSVTKLPMYDETGKCIGTFGISKNVTQIKQLEVEVKKQNEQLLSNQKELMDVNHLLKQQQEELKSTNEELKSQEEELRVANEEMKSQEEELRVANEELAEQTKILAENEKNLKKQREKLKETNQELKLASQYKSEFLANMSHELRTPLNSLLILSKLLSNNKKGNLTEDQLKSVNIIHKSGKDLLDLINEILDLSKIEAGKMTYNFDEVSVDDIKSEVIQHFGPVAENKALTLEVNQPDDFPKTIFTDKQRLMQIIRNLLSNAFKFTNSGGVKVNMGITPSTAKLVNPDLSHRNTFFIAVEDTGVGIPEGKAEEIFEAFQQADGSISRKYGGTGLGLSISKHLTHVLGGEIHVKSAEGKGSVFTVYLPSDRNLVGKVYNEPGTEKKQVERVEEPASTTYETAEEEFDKNELPAFIDDDRNLDPSGLMVLIIHNEKKKAHKLLELCHKKNFNALVAASISEGIRLASAFSLQAIIISSELNDSNEFQNLKNNKFTRQLPLHFVSRIEDSILDNIDDLRTPESVPLENITQNIENKISKEYKQILVVEDDPGTREAIHILFEDKDIILHEANTGQQAYEMISAKAFDCIILDLGLPDFSGNELLKKLKAGNIPIPNVIIHTARELSAKELRELHKFSDSIVIKGIKSDERLMDEVTLFLHQVANKLPRKVQIKTEVPDKNGFKGKKVLLVDDDIRNVFALAQILEEREIEVMEAENGEVAVETLKKNRDIDLVLMDIMMPVMDGYEAMKIIRNTPGIDDIPIITLSAKAMKEDYQRAINNGANDYISKPVDVSKLLSLLKIWLFK</sequence>
<dbReference type="PROSITE" id="PS50885">
    <property type="entry name" value="HAMP"/>
    <property type="match status" value="1"/>
</dbReference>
<dbReference type="InterPro" id="IPR029016">
    <property type="entry name" value="GAF-like_dom_sf"/>
</dbReference>
<feature type="transmembrane region" description="Helical" evidence="10">
    <location>
        <begin position="207"/>
        <end position="230"/>
    </location>
</feature>
<dbReference type="SUPFAM" id="SSF55781">
    <property type="entry name" value="GAF domain-like"/>
    <property type="match status" value="1"/>
</dbReference>
<dbReference type="SUPFAM" id="SSF47384">
    <property type="entry name" value="Homodimeric domain of signal transducing histidine kinase"/>
    <property type="match status" value="1"/>
</dbReference>
<dbReference type="CDD" id="cd17546">
    <property type="entry name" value="REC_hyHK_CKI1_RcsC-like"/>
    <property type="match status" value="1"/>
</dbReference>
<feature type="modified residue" description="4-aspartylphosphate" evidence="8">
    <location>
        <position position="1354"/>
    </location>
</feature>
<evidence type="ECO:0000256" key="10">
    <source>
        <dbReference type="SAM" id="Phobius"/>
    </source>
</evidence>
<dbReference type="Gene3D" id="1.10.287.130">
    <property type="match status" value="1"/>
</dbReference>
<dbReference type="PRINTS" id="PR00344">
    <property type="entry name" value="BCTRLSENSOR"/>
</dbReference>
<dbReference type="InterPro" id="IPR005467">
    <property type="entry name" value="His_kinase_dom"/>
</dbReference>
<keyword evidence="7" id="KW-0902">Two-component regulatory system</keyword>
<feature type="domain" description="Response regulatory" evidence="12">
    <location>
        <begin position="1304"/>
        <end position="1421"/>
    </location>
</feature>
<dbReference type="SUPFAM" id="SSF158472">
    <property type="entry name" value="HAMP domain-like"/>
    <property type="match status" value="1"/>
</dbReference>
<evidence type="ECO:0000256" key="4">
    <source>
        <dbReference type="ARBA" id="ARBA00022553"/>
    </source>
</evidence>
<dbReference type="Gene3D" id="3.30.565.10">
    <property type="entry name" value="Histidine kinase-like ATPase, C-terminal domain"/>
    <property type="match status" value="1"/>
</dbReference>
<evidence type="ECO:0000256" key="1">
    <source>
        <dbReference type="ARBA" id="ARBA00000085"/>
    </source>
</evidence>
<dbReference type="CDD" id="cd16922">
    <property type="entry name" value="HATPase_EvgS-ArcB-TorS-like"/>
    <property type="match status" value="1"/>
</dbReference>
<dbReference type="CDD" id="cd06225">
    <property type="entry name" value="HAMP"/>
    <property type="match status" value="2"/>
</dbReference>
<feature type="domain" description="Histidine kinase" evidence="11">
    <location>
        <begin position="759"/>
        <end position="991"/>
    </location>
</feature>
<dbReference type="PROSITE" id="PS50109">
    <property type="entry name" value="HIS_KIN"/>
    <property type="match status" value="1"/>
</dbReference>
<evidence type="ECO:0000256" key="5">
    <source>
        <dbReference type="ARBA" id="ARBA00022679"/>
    </source>
</evidence>
<dbReference type="Proteomes" id="UP000266441">
    <property type="component" value="Unassembled WGS sequence"/>
</dbReference>
<evidence type="ECO:0000256" key="3">
    <source>
        <dbReference type="ARBA" id="ARBA00012438"/>
    </source>
</evidence>
<dbReference type="InterPro" id="IPR013656">
    <property type="entry name" value="PAS_4"/>
</dbReference>
<dbReference type="Pfam" id="PF00512">
    <property type="entry name" value="HisKA"/>
    <property type="match status" value="1"/>
</dbReference>
<accession>A0A399D916</accession>
<evidence type="ECO:0000256" key="8">
    <source>
        <dbReference type="PROSITE-ProRule" id="PRU00169"/>
    </source>
</evidence>
<dbReference type="NCBIfam" id="TIGR00229">
    <property type="entry name" value="sensory_box"/>
    <property type="match status" value="1"/>
</dbReference>
<reference evidence="15 16" key="1">
    <citation type="journal article" date="2015" name="Int. J. Syst. Evol. Microbiol.">
        <title>Mariniphaga sediminis sp. nov., isolated from coastal sediment.</title>
        <authorList>
            <person name="Wang F.Q."/>
            <person name="Shen Q.Y."/>
            <person name="Chen G.J."/>
            <person name="Du Z.J."/>
        </authorList>
    </citation>
    <scope>NUCLEOTIDE SEQUENCE [LARGE SCALE GENOMIC DNA]</scope>
    <source>
        <strain evidence="15 16">SY21</strain>
    </source>
</reference>
<dbReference type="InterPro" id="IPR036890">
    <property type="entry name" value="HATPase_C_sf"/>
</dbReference>
<dbReference type="OrthoDB" id="9796457at2"/>
<evidence type="ECO:0000313" key="15">
    <source>
        <dbReference type="EMBL" id="RIH66680.1"/>
    </source>
</evidence>
<dbReference type="Gene3D" id="6.10.340.10">
    <property type="match status" value="1"/>
</dbReference>
<dbReference type="CDD" id="cd00082">
    <property type="entry name" value="HisKA"/>
    <property type="match status" value="1"/>
</dbReference>
<evidence type="ECO:0000259" key="12">
    <source>
        <dbReference type="PROSITE" id="PS50110"/>
    </source>
</evidence>
<gene>
    <name evidence="15" type="ORF">D1164_03525</name>
</gene>
<feature type="domain" description="PAC" evidence="13">
    <location>
        <begin position="604"/>
        <end position="657"/>
    </location>
</feature>
<dbReference type="SMART" id="SM00304">
    <property type="entry name" value="HAMP"/>
    <property type="match status" value="1"/>
</dbReference>
<feature type="modified residue" description="4-aspartylphosphate" evidence="8">
    <location>
        <position position="1210"/>
    </location>
</feature>
<dbReference type="Pfam" id="PF00072">
    <property type="entry name" value="Response_reg"/>
    <property type="match status" value="2"/>
</dbReference>
<dbReference type="InterPro" id="IPR003018">
    <property type="entry name" value="GAF"/>
</dbReference>
<dbReference type="FunFam" id="3.30.565.10:FF:000010">
    <property type="entry name" value="Sensor histidine kinase RcsC"/>
    <property type="match status" value="1"/>
</dbReference>
<keyword evidence="16" id="KW-1185">Reference proteome</keyword>
<evidence type="ECO:0000256" key="9">
    <source>
        <dbReference type="SAM" id="Coils"/>
    </source>
</evidence>
<dbReference type="CDD" id="cd00130">
    <property type="entry name" value="PAS"/>
    <property type="match status" value="1"/>
</dbReference>
<dbReference type="Pfam" id="PF00672">
    <property type="entry name" value="HAMP"/>
    <property type="match status" value="1"/>
</dbReference>
<evidence type="ECO:0000256" key="7">
    <source>
        <dbReference type="ARBA" id="ARBA00023012"/>
    </source>
</evidence>
<keyword evidence="5" id="KW-0808">Transferase</keyword>
<keyword evidence="4 8" id="KW-0597">Phosphoprotein</keyword>
<dbReference type="GO" id="GO:0016020">
    <property type="term" value="C:membrane"/>
    <property type="evidence" value="ECO:0007669"/>
    <property type="project" value="UniProtKB-SubCell"/>
</dbReference>